<dbReference type="AlphaFoldDB" id="A0A397SD34"/>
<protein>
    <submittedName>
        <fullName evidence="1">Uncharacterized protein</fullName>
    </submittedName>
</protein>
<dbReference type="STRING" id="658196.A0A397SD34"/>
<dbReference type="Proteomes" id="UP000265703">
    <property type="component" value="Unassembled WGS sequence"/>
</dbReference>
<comment type="caution">
    <text evidence="1">The sequence shown here is derived from an EMBL/GenBank/DDBJ whole genome shotgun (WGS) entry which is preliminary data.</text>
</comment>
<sequence>MSNIRDKLVFAAYERAYALTDYNIHNDLDKRHEFRKQTILADESLTNDEKSEAIKKFNKYHDFGKILYNEGKKRICENCQEECLATLYCEY</sequence>
<feature type="non-terminal residue" evidence="1">
    <location>
        <position position="91"/>
    </location>
</feature>
<gene>
    <name evidence="1" type="ORF">C1645_835779</name>
</gene>
<accession>A0A397SD34</accession>
<dbReference type="EMBL" id="QKYT01000695">
    <property type="protein sequence ID" value="RIA82185.1"/>
    <property type="molecule type" value="Genomic_DNA"/>
</dbReference>
<name>A0A397SD34_9GLOM</name>
<evidence type="ECO:0000313" key="2">
    <source>
        <dbReference type="Proteomes" id="UP000265703"/>
    </source>
</evidence>
<keyword evidence="2" id="KW-1185">Reference proteome</keyword>
<proteinExistence type="predicted"/>
<dbReference type="OrthoDB" id="2421825at2759"/>
<organism evidence="1 2">
    <name type="scientific">Glomus cerebriforme</name>
    <dbReference type="NCBI Taxonomy" id="658196"/>
    <lineage>
        <taxon>Eukaryota</taxon>
        <taxon>Fungi</taxon>
        <taxon>Fungi incertae sedis</taxon>
        <taxon>Mucoromycota</taxon>
        <taxon>Glomeromycotina</taxon>
        <taxon>Glomeromycetes</taxon>
        <taxon>Glomerales</taxon>
        <taxon>Glomeraceae</taxon>
        <taxon>Glomus</taxon>
    </lineage>
</organism>
<evidence type="ECO:0000313" key="1">
    <source>
        <dbReference type="EMBL" id="RIA82185.1"/>
    </source>
</evidence>
<reference evidence="1 2" key="1">
    <citation type="submission" date="2018-06" db="EMBL/GenBank/DDBJ databases">
        <title>Comparative genomics reveals the genomic features of Rhizophagus irregularis, R. cerebriforme, R. diaphanum and Gigaspora rosea, and their symbiotic lifestyle signature.</title>
        <authorList>
            <person name="Morin E."/>
            <person name="San Clemente H."/>
            <person name="Chen E.C.H."/>
            <person name="De La Providencia I."/>
            <person name="Hainaut M."/>
            <person name="Kuo A."/>
            <person name="Kohler A."/>
            <person name="Murat C."/>
            <person name="Tang N."/>
            <person name="Roy S."/>
            <person name="Loubradou J."/>
            <person name="Henrissat B."/>
            <person name="Grigoriev I.V."/>
            <person name="Corradi N."/>
            <person name="Roux C."/>
            <person name="Martin F.M."/>
        </authorList>
    </citation>
    <scope>NUCLEOTIDE SEQUENCE [LARGE SCALE GENOMIC DNA]</scope>
    <source>
        <strain evidence="1 2">DAOM 227022</strain>
    </source>
</reference>